<proteinExistence type="predicted"/>
<reference evidence="1" key="1">
    <citation type="submission" date="2020-03" db="EMBL/GenBank/DDBJ databases">
        <title>The deep terrestrial virosphere.</title>
        <authorList>
            <person name="Holmfeldt K."/>
            <person name="Nilsson E."/>
            <person name="Simone D."/>
            <person name="Lopez-Fernandez M."/>
            <person name="Wu X."/>
            <person name="de Brujin I."/>
            <person name="Lundin D."/>
            <person name="Andersson A."/>
            <person name="Bertilsson S."/>
            <person name="Dopson M."/>
        </authorList>
    </citation>
    <scope>NUCLEOTIDE SEQUENCE</scope>
    <source>
        <strain evidence="1">TM448A00186</strain>
    </source>
</reference>
<name>A0A6H1ZD31_9ZZZZ</name>
<protein>
    <submittedName>
        <fullName evidence="1">Uncharacterized protein</fullName>
    </submittedName>
</protein>
<dbReference type="EMBL" id="MT143986">
    <property type="protein sequence ID" value="QJA45090.1"/>
    <property type="molecule type" value="Genomic_DNA"/>
</dbReference>
<evidence type="ECO:0000313" key="1">
    <source>
        <dbReference type="EMBL" id="QJA45090.1"/>
    </source>
</evidence>
<gene>
    <name evidence="1" type="ORF">TM448A00186_0002</name>
</gene>
<organism evidence="1">
    <name type="scientific">viral metagenome</name>
    <dbReference type="NCBI Taxonomy" id="1070528"/>
    <lineage>
        <taxon>unclassified sequences</taxon>
        <taxon>metagenomes</taxon>
        <taxon>organismal metagenomes</taxon>
    </lineage>
</organism>
<dbReference type="AlphaFoldDB" id="A0A6H1ZD31"/>
<accession>A0A6H1ZD31</accession>
<sequence length="92" mass="10717">MSIAVFINEEIMKQLDEKIRNLEEIYSNIKKIGEIMELEIILKRVKIKGVLCDSCILKREHGRCSGEKIKGIRCVENGKCYVWKFKSGKIKE</sequence>